<accession>A0ABV6AIP5</accession>
<dbReference type="EMBL" id="JBHMAA010000018">
    <property type="protein sequence ID" value="MFB9950490.1"/>
    <property type="molecule type" value="Genomic_DNA"/>
</dbReference>
<sequence>MTVGLTASISTMIGAALIQRVEREHAGLTLRFVSGFSGTNLQWLQRGEVDVAVTCDPEPTKSLHLTPLVREEFFLVERAVHGKEPRKRVRFPDLVTEQLILQGTKRGIRTTIEECARSAGVSILPKVESDTYHSIMNLVLQGVGTSILPLSGIGELLENEIVWASKIVDPTPSRIVAVAYSAEREVSSATRLVAGIIRDVSTDLVEGGIWNASILAVDDSAAVQE</sequence>
<dbReference type="PANTHER" id="PTHR30293">
    <property type="entry name" value="TRANSCRIPTIONAL REGULATORY PROTEIN NAC-RELATED"/>
    <property type="match status" value="1"/>
</dbReference>
<comment type="caution">
    <text evidence="3">The sequence shown here is derived from an EMBL/GenBank/DDBJ whole genome shotgun (WGS) entry which is preliminary data.</text>
</comment>
<gene>
    <name evidence="3" type="ORF">ACFFP0_16670</name>
</gene>
<reference evidence="3 4" key="1">
    <citation type="submission" date="2024-09" db="EMBL/GenBank/DDBJ databases">
        <authorList>
            <person name="Sun Q."/>
            <person name="Mori K."/>
        </authorList>
    </citation>
    <scope>NUCLEOTIDE SEQUENCE [LARGE SCALE GENOMIC DNA]</scope>
    <source>
        <strain evidence="3 4">TBRC 4938</strain>
    </source>
</reference>
<dbReference type="RefSeq" id="WP_377263319.1">
    <property type="nucleotide sequence ID" value="NZ_JBHMAA010000018.1"/>
</dbReference>
<keyword evidence="4" id="KW-1185">Reference proteome</keyword>
<feature type="domain" description="LysR substrate-binding" evidence="2">
    <location>
        <begin position="2"/>
        <end position="200"/>
    </location>
</feature>
<evidence type="ECO:0000256" key="1">
    <source>
        <dbReference type="ARBA" id="ARBA00023159"/>
    </source>
</evidence>
<name>A0ABV6AIP5_9HYPH</name>
<organism evidence="3 4">
    <name type="scientific">Rhizobium puerariae</name>
    <dbReference type="NCBI Taxonomy" id="1585791"/>
    <lineage>
        <taxon>Bacteria</taxon>
        <taxon>Pseudomonadati</taxon>
        <taxon>Pseudomonadota</taxon>
        <taxon>Alphaproteobacteria</taxon>
        <taxon>Hyphomicrobiales</taxon>
        <taxon>Rhizobiaceae</taxon>
        <taxon>Rhizobium/Agrobacterium group</taxon>
        <taxon>Rhizobium</taxon>
    </lineage>
</organism>
<evidence type="ECO:0000313" key="3">
    <source>
        <dbReference type="EMBL" id="MFB9950490.1"/>
    </source>
</evidence>
<dbReference type="Gene3D" id="3.40.190.290">
    <property type="match status" value="1"/>
</dbReference>
<proteinExistence type="predicted"/>
<dbReference type="InterPro" id="IPR005119">
    <property type="entry name" value="LysR_subst-bd"/>
</dbReference>
<dbReference type="Proteomes" id="UP001589692">
    <property type="component" value="Unassembled WGS sequence"/>
</dbReference>
<evidence type="ECO:0000313" key="4">
    <source>
        <dbReference type="Proteomes" id="UP001589692"/>
    </source>
</evidence>
<keyword evidence="1" id="KW-0010">Activator</keyword>
<dbReference type="Pfam" id="PF03466">
    <property type="entry name" value="LysR_substrate"/>
    <property type="match status" value="1"/>
</dbReference>
<evidence type="ECO:0000259" key="2">
    <source>
        <dbReference type="Pfam" id="PF03466"/>
    </source>
</evidence>
<dbReference type="SUPFAM" id="SSF53850">
    <property type="entry name" value="Periplasmic binding protein-like II"/>
    <property type="match status" value="1"/>
</dbReference>
<dbReference type="PANTHER" id="PTHR30293:SF0">
    <property type="entry name" value="NITROGEN ASSIMILATION REGULATORY PROTEIN NAC"/>
    <property type="match status" value="1"/>
</dbReference>
<protein>
    <submittedName>
        <fullName evidence="3">LysR substrate-binding domain-containing protein</fullName>
    </submittedName>
</protein>